<protein>
    <submittedName>
        <fullName evidence="3">Uncharacterized protein</fullName>
    </submittedName>
</protein>
<name>A0AAD2CWD3_EUPCR</name>
<organism evidence="3 4">
    <name type="scientific">Euplotes crassus</name>
    <dbReference type="NCBI Taxonomy" id="5936"/>
    <lineage>
        <taxon>Eukaryota</taxon>
        <taxon>Sar</taxon>
        <taxon>Alveolata</taxon>
        <taxon>Ciliophora</taxon>
        <taxon>Intramacronucleata</taxon>
        <taxon>Spirotrichea</taxon>
        <taxon>Hypotrichia</taxon>
        <taxon>Euplotida</taxon>
        <taxon>Euplotidae</taxon>
        <taxon>Moneuplotes</taxon>
    </lineage>
</organism>
<comment type="caution">
    <text evidence="3">The sequence shown here is derived from an EMBL/GenBank/DDBJ whole genome shotgun (WGS) entry which is preliminary data.</text>
</comment>
<keyword evidence="4" id="KW-1185">Reference proteome</keyword>
<proteinExistence type="predicted"/>
<feature type="compositionally biased region" description="Low complexity" evidence="2">
    <location>
        <begin position="364"/>
        <end position="375"/>
    </location>
</feature>
<reference evidence="3" key="1">
    <citation type="submission" date="2023-07" db="EMBL/GenBank/DDBJ databases">
        <authorList>
            <consortium name="AG Swart"/>
            <person name="Singh M."/>
            <person name="Singh A."/>
            <person name="Seah K."/>
            <person name="Emmerich C."/>
        </authorList>
    </citation>
    <scope>NUCLEOTIDE SEQUENCE</scope>
    <source>
        <strain evidence="3">DP1</strain>
    </source>
</reference>
<evidence type="ECO:0000313" key="3">
    <source>
        <dbReference type="EMBL" id="CAI2373235.1"/>
    </source>
</evidence>
<feature type="region of interest" description="Disordered" evidence="2">
    <location>
        <begin position="325"/>
        <end position="394"/>
    </location>
</feature>
<feature type="coiled-coil region" evidence="1">
    <location>
        <begin position="278"/>
        <end position="305"/>
    </location>
</feature>
<dbReference type="AlphaFoldDB" id="A0AAD2CWD3"/>
<evidence type="ECO:0000256" key="1">
    <source>
        <dbReference type="SAM" id="Coils"/>
    </source>
</evidence>
<evidence type="ECO:0000256" key="2">
    <source>
        <dbReference type="SAM" id="MobiDB-lite"/>
    </source>
</evidence>
<dbReference type="Proteomes" id="UP001295684">
    <property type="component" value="Unassembled WGS sequence"/>
</dbReference>
<accession>A0AAD2CWD3</accession>
<dbReference type="SUPFAM" id="SSF46689">
    <property type="entry name" value="Homeodomain-like"/>
    <property type="match status" value="1"/>
</dbReference>
<dbReference type="InterPro" id="IPR009057">
    <property type="entry name" value="Homeodomain-like_sf"/>
</dbReference>
<sequence length="394" mass="44439">MNQKWTQEEIIKLGKLLTQHPVSVEGRTKYTKEFLDHFPGRTRSAVVTRIKLWRRAVKNGASPIPAPKSKIVKETQPNKAFDEKCATLVAWMLELAQDNLLGAMKVIKTEDRSVAQKKLDLVKHHLAVKGLTPILGKKNEVCRFTAPEIYPPSETDDEKDKSNMESKTDLNKNKGLCHELDSILGEENFKKEPIQEDMNESVISLSKFLVSMKASKKVCMWKSSDDIALINAFSSCGPLWTVISKKFPEELRCSIKERFKFLLKWAIKRYQKREIPNLSKIDSEIDHLKSSLKELNCKNKSLEDLLKYFPVLKFLLAPHKSPTVLSTATSNPTSLNSDNSDDDEDCNSKSKHQKLLNLFKSQNPSSPKPASVSVPCELSAQDDQAKPSGSEKAS</sequence>
<keyword evidence="1" id="KW-0175">Coiled coil</keyword>
<gene>
    <name evidence="3" type="ORF">ECRASSUSDP1_LOCUS14576</name>
</gene>
<dbReference type="EMBL" id="CAMPGE010014570">
    <property type="protein sequence ID" value="CAI2373235.1"/>
    <property type="molecule type" value="Genomic_DNA"/>
</dbReference>
<evidence type="ECO:0000313" key="4">
    <source>
        <dbReference type="Proteomes" id="UP001295684"/>
    </source>
</evidence>